<evidence type="ECO:0000313" key="1">
    <source>
        <dbReference type="EMBL" id="KAG5576231.1"/>
    </source>
</evidence>
<accession>A0A9J5WLY2</accession>
<dbReference type="EMBL" id="JACXVP010000011">
    <property type="protein sequence ID" value="KAG5576231.1"/>
    <property type="molecule type" value="Genomic_DNA"/>
</dbReference>
<feature type="non-terminal residue" evidence="1">
    <location>
        <position position="83"/>
    </location>
</feature>
<dbReference type="AlphaFoldDB" id="A0A9J5WLY2"/>
<keyword evidence="2" id="KW-1185">Reference proteome</keyword>
<organism evidence="1 2">
    <name type="scientific">Solanum commersonii</name>
    <name type="common">Commerson's wild potato</name>
    <name type="synonym">Commerson's nightshade</name>
    <dbReference type="NCBI Taxonomy" id="4109"/>
    <lineage>
        <taxon>Eukaryota</taxon>
        <taxon>Viridiplantae</taxon>
        <taxon>Streptophyta</taxon>
        <taxon>Embryophyta</taxon>
        <taxon>Tracheophyta</taxon>
        <taxon>Spermatophyta</taxon>
        <taxon>Magnoliopsida</taxon>
        <taxon>eudicotyledons</taxon>
        <taxon>Gunneridae</taxon>
        <taxon>Pentapetalae</taxon>
        <taxon>asterids</taxon>
        <taxon>lamiids</taxon>
        <taxon>Solanales</taxon>
        <taxon>Solanaceae</taxon>
        <taxon>Solanoideae</taxon>
        <taxon>Solaneae</taxon>
        <taxon>Solanum</taxon>
    </lineage>
</organism>
<protein>
    <submittedName>
        <fullName evidence="1">Uncharacterized protein</fullName>
    </submittedName>
</protein>
<name>A0A9J5WLY2_SOLCO</name>
<evidence type="ECO:0000313" key="2">
    <source>
        <dbReference type="Proteomes" id="UP000824120"/>
    </source>
</evidence>
<sequence>MLLISGNIKKCFVVSSRSPGRTLLITHSKSSVVDYNIVVLLILSPKLLQDSRAFSSVLLELLDDVDLFEMLIFGNIEKHFVVS</sequence>
<comment type="caution">
    <text evidence="1">The sequence shown here is derived from an EMBL/GenBank/DDBJ whole genome shotgun (WGS) entry which is preliminary data.</text>
</comment>
<proteinExistence type="predicted"/>
<gene>
    <name evidence="1" type="ORF">H5410_056365</name>
</gene>
<reference evidence="1 2" key="1">
    <citation type="submission" date="2020-09" db="EMBL/GenBank/DDBJ databases">
        <title>De no assembly of potato wild relative species, Solanum commersonii.</title>
        <authorList>
            <person name="Cho K."/>
        </authorList>
    </citation>
    <scope>NUCLEOTIDE SEQUENCE [LARGE SCALE GENOMIC DNA]</scope>
    <source>
        <strain evidence="1">LZ3.2</strain>
        <tissue evidence="1">Leaf</tissue>
    </source>
</reference>
<dbReference type="Proteomes" id="UP000824120">
    <property type="component" value="Chromosome 11"/>
</dbReference>